<dbReference type="Proteomes" id="UP000637383">
    <property type="component" value="Unassembled WGS sequence"/>
</dbReference>
<dbReference type="GO" id="GO:0016874">
    <property type="term" value="F:ligase activity"/>
    <property type="evidence" value="ECO:0007669"/>
    <property type="project" value="UniProtKB-KW"/>
</dbReference>
<dbReference type="InterPro" id="IPR007016">
    <property type="entry name" value="O-antigen_ligase-rel_domated"/>
</dbReference>
<keyword evidence="3 5" id="KW-1133">Transmembrane helix</keyword>
<name>A0ABR8K2Z8_9NOSO</name>
<comment type="subcellular location">
    <subcellularLocation>
        <location evidence="1">Membrane</location>
        <topology evidence="1">Multi-pass membrane protein</topology>
    </subcellularLocation>
</comment>
<evidence type="ECO:0000313" key="7">
    <source>
        <dbReference type="EMBL" id="MBD2732517.1"/>
    </source>
</evidence>
<keyword evidence="7" id="KW-0436">Ligase</keyword>
<proteinExistence type="predicted"/>
<sequence length="430" mass="49452">MSVSSIEKFTVNRILNLLCNKLEFVAILLFFIGFFDANIFEWRDRFNTASYGILLFLIILRWKRFIYVATRDISLLLLIGVLLISYFWSAAPEFTLDESKSVVRAIFFGIYLAAQYNPKELMQLFLRMFGIAIIINLIFTGFVVAIGQPYIAISQANNEPSWQGFLTHKQYLGRMMMHAAILFLLSSFSHKRFRWLTWIGFSLSIILLFLSKSKTSWVGFIVGLTLLPILKFTRWHYKIRTIMYVFVVLIAGSIAVLIFGNLEIIVVDILRKPPDFNGRFDIWQLAIEAALKRPLLGYGFAGFWTSNEGLLIVEHTWAASTVGTTNRFHSHNGFIDTILQVGLIGFSLFIFNFFAAVKRVINLIHLTQTIESFWMLEFLILSFLLQVSETLTLISFHTICSIYVSIVLSTIIWQNRLKANVVKFAESISE</sequence>
<protein>
    <submittedName>
        <fullName evidence="7">O-antigen ligase family protein</fullName>
    </submittedName>
</protein>
<organism evidence="7 8">
    <name type="scientific">Nostoc paludosum FACHB-159</name>
    <dbReference type="NCBI Taxonomy" id="2692908"/>
    <lineage>
        <taxon>Bacteria</taxon>
        <taxon>Bacillati</taxon>
        <taxon>Cyanobacteriota</taxon>
        <taxon>Cyanophyceae</taxon>
        <taxon>Nostocales</taxon>
        <taxon>Nostocaceae</taxon>
        <taxon>Nostoc</taxon>
    </lineage>
</organism>
<evidence type="ECO:0000256" key="3">
    <source>
        <dbReference type="ARBA" id="ARBA00022989"/>
    </source>
</evidence>
<dbReference type="PANTHER" id="PTHR37422">
    <property type="entry name" value="TEICHURONIC ACID BIOSYNTHESIS PROTEIN TUAE"/>
    <property type="match status" value="1"/>
</dbReference>
<dbReference type="PANTHER" id="PTHR37422:SF17">
    <property type="entry name" value="O-ANTIGEN LIGASE"/>
    <property type="match status" value="1"/>
</dbReference>
<feature type="transmembrane region" description="Helical" evidence="5">
    <location>
        <begin position="195"/>
        <end position="211"/>
    </location>
</feature>
<evidence type="ECO:0000256" key="4">
    <source>
        <dbReference type="ARBA" id="ARBA00023136"/>
    </source>
</evidence>
<dbReference type="InterPro" id="IPR051533">
    <property type="entry name" value="WaaL-like"/>
</dbReference>
<evidence type="ECO:0000256" key="1">
    <source>
        <dbReference type="ARBA" id="ARBA00004141"/>
    </source>
</evidence>
<dbReference type="EMBL" id="JACJTU010000001">
    <property type="protein sequence ID" value="MBD2732517.1"/>
    <property type="molecule type" value="Genomic_DNA"/>
</dbReference>
<feature type="transmembrane region" description="Helical" evidence="5">
    <location>
        <begin position="369"/>
        <end position="387"/>
    </location>
</feature>
<feature type="transmembrane region" description="Helical" evidence="5">
    <location>
        <begin position="337"/>
        <end position="357"/>
    </location>
</feature>
<feature type="transmembrane region" description="Helical" evidence="5">
    <location>
        <begin position="101"/>
        <end position="117"/>
    </location>
</feature>
<accession>A0ABR8K2Z8</accession>
<feature type="transmembrane region" description="Helical" evidence="5">
    <location>
        <begin position="393"/>
        <end position="413"/>
    </location>
</feature>
<feature type="transmembrane region" description="Helical" evidence="5">
    <location>
        <begin position="171"/>
        <end position="188"/>
    </location>
</feature>
<dbReference type="RefSeq" id="WP_190953235.1">
    <property type="nucleotide sequence ID" value="NZ_JACJTU010000001.1"/>
</dbReference>
<feature type="transmembrane region" description="Helical" evidence="5">
    <location>
        <begin position="69"/>
        <end position="89"/>
    </location>
</feature>
<evidence type="ECO:0000259" key="6">
    <source>
        <dbReference type="Pfam" id="PF04932"/>
    </source>
</evidence>
<comment type="caution">
    <text evidence="7">The sequence shown here is derived from an EMBL/GenBank/DDBJ whole genome shotgun (WGS) entry which is preliminary data.</text>
</comment>
<gene>
    <name evidence="7" type="ORF">H6H03_01130</name>
</gene>
<feature type="domain" description="O-antigen ligase-related" evidence="6">
    <location>
        <begin position="200"/>
        <end position="350"/>
    </location>
</feature>
<evidence type="ECO:0000256" key="2">
    <source>
        <dbReference type="ARBA" id="ARBA00022692"/>
    </source>
</evidence>
<evidence type="ECO:0000256" key="5">
    <source>
        <dbReference type="SAM" id="Phobius"/>
    </source>
</evidence>
<keyword evidence="4 5" id="KW-0472">Membrane</keyword>
<feature type="transmembrane region" description="Helical" evidence="5">
    <location>
        <begin position="46"/>
        <end position="62"/>
    </location>
</feature>
<feature type="transmembrane region" description="Helical" evidence="5">
    <location>
        <begin position="245"/>
        <end position="267"/>
    </location>
</feature>
<reference evidence="7 8" key="1">
    <citation type="journal article" date="2020" name="ISME J.">
        <title>Comparative genomics reveals insights into cyanobacterial evolution and habitat adaptation.</title>
        <authorList>
            <person name="Chen M.Y."/>
            <person name="Teng W.K."/>
            <person name="Zhao L."/>
            <person name="Hu C.X."/>
            <person name="Zhou Y.K."/>
            <person name="Han B.P."/>
            <person name="Song L.R."/>
            <person name="Shu W.S."/>
        </authorList>
    </citation>
    <scope>NUCLEOTIDE SEQUENCE [LARGE SCALE GENOMIC DNA]</scope>
    <source>
        <strain evidence="7 8">FACHB-159</strain>
    </source>
</reference>
<feature type="transmembrane region" description="Helical" evidence="5">
    <location>
        <begin position="21"/>
        <end position="40"/>
    </location>
</feature>
<feature type="transmembrane region" description="Helical" evidence="5">
    <location>
        <begin position="129"/>
        <end position="151"/>
    </location>
</feature>
<keyword evidence="2 5" id="KW-0812">Transmembrane</keyword>
<evidence type="ECO:0000313" key="8">
    <source>
        <dbReference type="Proteomes" id="UP000637383"/>
    </source>
</evidence>
<keyword evidence="8" id="KW-1185">Reference proteome</keyword>
<dbReference type="Pfam" id="PF04932">
    <property type="entry name" value="Wzy_C"/>
    <property type="match status" value="1"/>
</dbReference>
<feature type="transmembrane region" description="Helical" evidence="5">
    <location>
        <begin position="217"/>
        <end position="233"/>
    </location>
</feature>